<reference evidence="3" key="1">
    <citation type="journal article" date="2019" name="Int. J. Syst. Evol. Microbiol.">
        <title>The Global Catalogue of Microorganisms (GCM) 10K type strain sequencing project: providing services to taxonomists for standard genome sequencing and annotation.</title>
        <authorList>
            <consortium name="The Broad Institute Genomics Platform"/>
            <consortium name="The Broad Institute Genome Sequencing Center for Infectious Disease"/>
            <person name="Wu L."/>
            <person name="Ma J."/>
        </authorList>
    </citation>
    <scope>NUCLEOTIDE SEQUENCE [LARGE SCALE GENOMIC DNA]</scope>
    <source>
        <strain evidence="3">CGMCC 1.12770</strain>
    </source>
</reference>
<gene>
    <name evidence="2" type="ORF">GCM10008014_13460</name>
</gene>
<evidence type="ECO:0000313" key="3">
    <source>
        <dbReference type="Proteomes" id="UP000652153"/>
    </source>
</evidence>
<name>A0ABQ1Z486_9BACL</name>
<dbReference type="PANTHER" id="PTHR40072">
    <property type="entry name" value="MOLYBDOPTERIN-GUANINE DINUCLEOTIDE BIOSYNTHESIS ADAPTER PROTEIN-RELATED"/>
    <property type="match status" value="1"/>
</dbReference>
<proteinExistence type="predicted"/>
<dbReference type="RefSeq" id="WP_188591774.1">
    <property type="nucleotide sequence ID" value="NZ_BMFU01000002.1"/>
</dbReference>
<dbReference type="NCBIfam" id="TIGR00176">
    <property type="entry name" value="mobB"/>
    <property type="match status" value="1"/>
</dbReference>
<dbReference type="Proteomes" id="UP000652153">
    <property type="component" value="Unassembled WGS sequence"/>
</dbReference>
<dbReference type="EMBL" id="BMFU01000002">
    <property type="protein sequence ID" value="GGH49179.1"/>
    <property type="molecule type" value="Genomic_DNA"/>
</dbReference>
<dbReference type="Pfam" id="PF03205">
    <property type="entry name" value="MobB"/>
    <property type="match status" value="1"/>
</dbReference>
<dbReference type="SUPFAM" id="SSF52540">
    <property type="entry name" value="P-loop containing nucleoside triphosphate hydrolases"/>
    <property type="match status" value="1"/>
</dbReference>
<dbReference type="InterPro" id="IPR004435">
    <property type="entry name" value="MobB_dom"/>
</dbReference>
<protein>
    <recommendedName>
        <fullName evidence="1">Molybdopterin-guanine dinucleotide biosynthesis protein B (MobB) domain-containing protein</fullName>
    </recommendedName>
</protein>
<sequence>MMKEKGMDAASPHIIQVVGYKNTGKTTMTASLIAGLATKGLRVAAIKHDGHDHFEMDQEGTDSYQFGKAGAVAVAVMSSHRTAVVKQQHTRLEDMLKEFCQYDWVVIEGFKDVAYPKLVMVRHANDLALVNQLQSVVGIVFWSPDLLEEAESRGDKSFSSFLFNDKQTIVEAVVQLNRPAGKEPGTMQTFNIVDDKHIDKDDGA</sequence>
<evidence type="ECO:0000313" key="2">
    <source>
        <dbReference type="EMBL" id="GGH49179.1"/>
    </source>
</evidence>
<feature type="domain" description="Molybdopterin-guanine dinucleotide biosynthesis protein B (MobB)" evidence="1">
    <location>
        <begin position="14"/>
        <end position="140"/>
    </location>
</feature>
<dbReference type="Gene3D" id="3.40.50.300">
    <property type="entry name" value="P-loop containing nucleotide triphosphate hydrolases"/>
    <property type="match status" value="1"/>
</dbReference>
<accession>A0ABQ1Z486</accession>
<organism evidence="2 3">
    <name type="scientific">Paenibacillus silvae</name>
    <dbReference type="NCBI Taxonomy" id="1325358"/>
    <lineage>
        <taxon>Bacteria</taxon>
        <taxon>Bacillati</taxon>
        <taxon>Bacillota</taxon>
        <taxon>Bacilli</taxon>
        <taxon>Bacillales</taxon>
        <taxon>Paenibacillaceae</taxon>
        <taxon>Paenibacillus</taxon>
    </lineage>
</organism>
<dbReference type="PANTHER" id="PTHR40072:SF1">
    <property type="entry name" value="MOLYBDOPTERIN-GUANINE DINUCLEOTIDE BIOSYNTHESIS ADAPTER PROTEIN"/>
    <property type="match status" value="1"/>
</dbReference>
<dbReference type="InterPro" id="IPR027417">
    <property type="entry name" value="P-loop_NTPase"/>
</dbReference>
<comment type="caution">
    <text evidence="2">The sequence shown here is derived from an EMBL/GenBank/DDBJ whole genome shotgun (WGS) entry which is preliminary data.</text>
</comment>
<evidence type="ECO:0000259" key="1">
    <source>
        <dbReference type="Pfam" id="PF03205"/>
    </source>
</evidence>
<keyword evidence="3" id="KW-1185">Reference proteome</keyword>
<dbReference type="InterPro" id="IPR052539">
    <property type="entry name" value="MGD_biosynthesis_adapter"/>
</dbReference>